<protein>
    <submittedName>
        <fullName evidence="1">Uncharacterized protein</fullName>
    </submittedName>
</protein>
<dbReference type="Proteomes" id="UP001251528">
    <property type="component" value="Unassembled WGS sequence"/>
</dbReference>
<dbReference type="AlphaFoldDB" id="A0AAJ0CBB4"/>
<evidence type="ECO:0000313" key="1">
    <source>
        <dbReference type="EMBL" id="KAK2589958.1"/>
    </source>
</evidence>
<keyword evidence="2" id="KW-1185">Reference proteome</keyword>
<sequence>MFLRSMPIDACDTGKQLLEKHGACSDLRQLLSMAKHTIKLTRNDRWIYDMCLDCKKSHLEEYEDNFWLSGKKPFKVEDLDNGGVTSQQIGGKGGRREMSDSVFDTVCNVCTASQM</sequence>
<evidence type="ECO:0000313" key="2">
    <source>
        <dbReference type="Proteomes" id="UP001251528"/>
    </source>
</evidence>
<name>A0AAJ0CBB4_9HYPO</name>
<proteinExistence type="predicted"/>
<comment type="caution">
    <text evidence="1">The sequence shown here is derived from an EMBL/GenBank/DDBJ whole genome shotgun (WGS) entry which is preliminary data.</text>
</comment>
<dbReference type="EMBL" id="JASWJB010000516">
    <property type="protein sequence ID" value="KAK2589958.1"/>
    <property type="molecule type" value="Genomic_DNA"/>
</dbReference>
<reference evidence="1" key="1">
    <citation type="submission" date="2023-06" db="EMBL/GenBank/DDBJ databases">
        <title>Conoideocrella luteorostrata (Hypocreales: Clavicipitaceae), a potential biocontrol fungus for elongate hemlock scale in United States Christmas tree production areas.</title>
        <authorList>
            <person name="Barrett H."/>
            <person name="Lovett B."/>
            <person name="Macias A.M."/>
            <person name="Stajich J.E."/>
            <person name="Kasson M.T."/>
        </authorList>
    </citation>
    <scope>NUCLEOTIDE SEQUENCE</scope>
    <source>
        <strain evidence="1">ARSEF 14590</strain>
    </source>
</reference>
<accession>A0AAJ0CBB4</accession>
<gene>
    <name evidence="1" type="ORF">QQS21_012362</name>
</gene>
<organism evidence="1 2">
    <name type="scientific">Conoideocrella luteorostrata</name>
    <dbReference type="NCBI Taxonomy" id="1105319"/>
    <lineage>
        <taxon>Eukaryota</taxon>
        <taxon>Fungi</taxon>
        <taxon>Dikarya</taxon>
        <taxon>Ascomycota</taxon>
        <taxon>Pezizomycotina</taxon>
        <taxon>Sordariomycetes</taxon>
        <taxon>Hypocreomycetidae</taxon>
        <taxon>Hypocreales</taxon>
        <taxon>Clavicipitaceae</taxon>
        <taxon>Conoideocrella</taxon>
    </lineage>
</organism>